<keyword evidence="5" id="KW-1185">Reference proteome</keyword>
<dbReference type="SUPFAM" id="SSF109604">
    <property type="entry name" value="HD-domain/PDEase-like"/>
    <property type="match status" value="1"/>
</dbReference>
<dbReference type="InterPro" id="IPR052020">
    <property type="entry name" value="Cyclic_di-GMP/3'3'-cGAMP_PDE"/>
</dbReference>
<dbReference type="CDD" id="cd19920">
    <property type="entry name" value="REC_PA4781-like"/>
    <property type="match status" value="1"/>
</dbReference>
<dbReference type="RefSeq" id="WP_125243054.1">
    <property type="nucleotide sequence ID" value="NZ_RSED01000006.1"/>
</dbReference>
<evidence type="ECO:0000259" key="3">
    <source>
        <dbReference type="PROSITE" id="PS51832"/>
    </source>
</evidence>
<dbReference type="PANTHER" id="PTHR45228">
    <property type="entry name" value="CYCLIC DI-GMP PHOSPHODIESTERASE TM_0186-RELATED"/>
    <property type="match status" value="1"/>
</dbReference>
<comment type="caution">
    <text evidence="4">The sequence shown here is derived from an EMBL/GenBank/DDBJ whole genome shotgun (WGS) entry which is preliminary data.</text>
</comment>
<dbReference type="Gene3D" id="1.10.3210.10">
    <property type="entry name" value="Hypothetical protein af1432"/>
    <property type="match status" value="1"/>
</dbReference>
<dbReference type="InterPro" id="IPR003607">
    <property type="entry name" value="HD/PDEase_dom"/>
</dbReference>
<sequence>MRSIDTSPAALRAAEAALASPGPQTILVVDDAPANLTLLAGLLDQTYRVKLASSGAKALELAQRSPPDLILLDVMMPGMDGYEVCRQLKQGERTRHIPVIFLTAMHEAEDETRGFEVGGADYITKPITPVVVKARVKTHLQNKAFQDFLNQRNVTLQSQLETQIAQLDRLRDSTLHIMISFAEFRDEDTGNHVKRTQEYVRVLATRLWEQGLHHDQLDPHRIRLIAKSAPLHDIGKVAIPDSILLKPAKLTPEEFEVMKGHPMHGWDMLHRAASRLGEDTDFLRYAMEIARSHHEKWNGSGYPDRLVGEGIPLSARLMAVADVYDALISRRPYKEPFPHETAMRMIDEGSGQHFDPQIVQALHDTEDTITAIAREWQD</sequence>
<dbReference type="InterPro" id="IPR011006">
    <property type="entry name" value="CheY-like_superfamily"/>
</dbReference>
<reference evidence="4 5" key="1">
    <citation type="submission" date="2018-12" db="EMBL/GenBank/DDBJ databases">
        <title>The whole draft genome of Aquabacterium sp. SJQ9.</title>
        <authorList>
            <person name="Sun L."/>
            <person name="Gao X."/>
            <person name="Chen W."/>
            <person name="Huang K."/>
        </authorList>
    </citation>
    <scope>NUCLEOTIDE SEQUENCE [LARGE SCALE GENOMIC DNA]</scope>
    <source>
        <strain evidence="4 5">SJQ9</strain>
    </source>
</reference>
<dbReference type="SMART" id="SM00471">
    <property type="entry name" value="HDc"/>
    <property type="match status" value="1"/>
</dbReference>
<evidence type="ECO:0000256" key="1">
    <source>
        <dbReference type="PROSITE-ProRule" id="PRU00169"/>
    </source>
</evidence>
<keyword evidence="1" id="KW-0597">Phosphoprotein</keyword>
<proteinExistence type="predicted"/>
<evidence type="ECO:0000313" key="4">
    <source>
        <dbReference type="EMBL" id="RRS04680.1"/>
    </source>
</evidence>
<dbReference type="EMBL" id="RSED01000006">
    <property type="protein sequence ID" value="RRS04680.1"/>
    <property type="molecule type" value="Genomic_DNA"/>
</dbReference>
<dbReference type="InterPro" id="IPR037522">
    <property type="entry name" value="HD_GYP_dom"/>
</dbReference>
<dbReference type="Pfam" id="PF13487">
    <property type="entry name" value="HD_5"/>
    <property type="match status" value="1"/>
</dbReference>
<dbReference type="GO" id="GO:0008081">
    <property type="term" value="F:phosphoric diester hydrolase activity"/>
    <property type="evidence" value="ECO:0007669"/>
    <property type="project" value="UniProtKB-ARBA"/>
</dbReference>
<dbReference type="PANTHER" id="PTHR45228:SF5">
    <property type="entry name" value="CYCLIC DI-GMP PHOSPHODIESTERASE VC_1348-RELATED"/>
    <property type="match status" value="1"/>
</dbReference>
<dbReference type="GO" id="GO:0000160">
    <property type="term" value="P:phosphorelay signal transduction system"/>
    <property type="evidence" value="ECO:0007669"/>
    <property type="project" value="InterPro"/>
</dbReference>
<feature type="domain" description="HD-GYP" evidence="3">
    <location>
        <begin position="167"/>
        <end position="378"/>
    </location>
</feature>
<dbReference type="Gene3D" id="3.40.50.2300">
    <property type="match status" value="1"/>
</dbReference>
<organism evidence="4 5">
    <name type="scientific">Aquabacterium soli</name>
    <dbReference type="NCBI Taxonomy" id="2493092"/>
    <lineage>
        <taxon>Bacteria</taxon>
        <taxon>Pseudomonadati</taxon>
        <taxon>Pseudomonadota</taxon>
        <taxon>Betaproteobacteria</taxon>
        <taxon>Burkholderiales</taxon>
        <taxon>Aquabacterium</taxon>
    </lineage>
</organism>
<feature type="modified residue" description="4-aspartylphosphate" evidence="1">
    <location>
        <position position="73"/>
    </location>
</feature>
<feature type="domain" description="Response regulatory" evidence="2">
    <location>
        <begin position="25"/>
        <end position="140"/>
    </location>
</feature>
<evidence type="ECO:0000313" key="5">
    <source>
        <dbReference type="Proteomes" id="UP000269265"/>
    </source>
</evidence>
<dbReference type="AlphaFoldDB" id="A0A3R8S2K7"/>
<dbReference type="SMART" id="SM00448">
    <property type="entry name" value="REC"/>
    <property type="match status" value="1"/>
</dbReference>
<dbReference type="Proteomes" id="UP000269265">
    <property type="component" value="Unassembled WGS sequence"/>
</dbReference>
<dbReference type="Pfam" id="PF00072">
    <property type="entry name" value="Response_reg"/>
    <property type="match status" value="1"/>
</dbReference>
<dbReference type="CDD" id="cd00077">
    <property type="entry name" value="HDc"/>
    <property type="match status" value="1"/>
</dbReference>
<name>A0A3R8S2K7_9BURK</name>
<gene>
    <name evidence="4" type="ORF">EIP75_09695</name>
</gene>
<dbReference type="OrthoDB" id="9763857at2"/>
<dbReference type="InterPro" id="IPR001789">
    <property type="entry name" value="Sig_transdc_resp-reg_receiver"/>
</dbReference>
<protein>
    <submittedName>
        <fullName evidence="4">Two-component system response regulator</fullName>
    </submittedName>
</protein>
<evidence type="ECO:0000259" key="2">
    <source>
        <dbReference type="PROSITE" id="PS50110"/>
    </source>
</evidence>
<dbReference type="SUPFAM" id="SSF52172">
    <property type="entry name" value="CheY-like"/>
    <property type="match status" value="1"/>
</dbReference>
<dbReference type="PROSITE" id="PS50110">
    <property type="entry name" value="RESPONSE_REGULATORY"/>
    <property type="match status" value="1"/>
</dbReference>
<dbReference type="PROSITE" id="PS51832">
    <property type="entry name" value="HD_GYP"/>
    <property type="match status" value="1"/>
</dbReference>
<accession>A0A3R8S2K7</accession>